<organism evidence="1 2">
    <name type="scientific">Halorubrum aquaticum</name>
    <dbReference type="NCBI Taxonomy" id="387340"/>
    <lineage>
        <taxon>Archaea</taxon>
        <taxon>Methanobacteriati</taxon>
        <taxon>Methanobacteriota</taxon>
        <taxon>Stenosarchaea group</taxon>
        <taxon>Halobacteria</taxon>
        <taxon>Halobacteriales</taxon>
        <taxon>Haloferacaceae</taxon>
        <taxon>Halorubrum</taxon>
    </lineage>
</organism>
<dbReference type="InterPro" id="IPR006311">
    <property type="entry name" value="TAT_signal"/>
</dbReference>
<dbReference type="RefSeq" id="WP_149784260.1">
    <property type="nucleotide sequence ID" value="NZ_BAAADP010000003.1"/>
</dbReference>
<reference evidence="1 2" key="1">
    <citation type="submission" date="2016-10" db="EMBL/GenBank/DDBJ databases">
        <authorList>
            <person name="Varghese N."/>
            <person name="Submissions S."/>
        </authorList>
    </citation>
    <scope>NUCLEOTIDE SEQUENCE [LARGE SCALE GENOMIC DNA]</scope>
    <source>
        <strain evidence="1 2">CGMCC 1.6377</strain>
    </source>
</reference>
<accession>A0A1I3AST8</accession>
<dbReference type="OrthoDB" id="334156at2157"/>
<keyword evidence="2" id="KW-1185">Reference proteome</keyword>
<dbReference type="PROSITE" id="PS51318">
    <property type="entry name" value="TAT"/>
    <property type="match status" value="1"/>
</dbReference>
<protein>
    <submittedName>
        <fullName evidence="1">Uncharacterized protein</fullName>
    </submittedName>
</protein>
<dbReference type="EMBL" id="FOPZ01000007">
    <property type="protein sequence ID" value="SFH53040.1"/>
    <property type="molecule type" value="Genomic_DNA"/>
</dbReference>
<dbReference type="AlphaFoldDB" id="A0A1I3AST8"/>
<evidence type="ECO:0000313" key="2">
    <source>
        <dbReference type="Proteomes" id="UP000323537"/>
    </source>
</evidence>
<sequence>MERSRRELLCRAGTAVLAVGATAGCLDAAAGDGPQGPAGTPETLSCSEDGFVRLDAPFEESVASRTVESTGAGTTIELSAEGTAETYGQPIRLVLRNTGDDSVGTRGEHAYSIQRRTGEGWVDVRGSTTGEAVDLPVEDGALGPGDTYSWSIDLEEPAIASAVPNRELGVCPPLGPGPHRFVYWGLVDAPPVGIEFELIG</sequence>
<name>A0A1I3AST8_9EURY</name>
<dbReference type="Proteomes" id="UP000323537">
    <property type="component" value="Unassembled WGS sequence"/>
</dbReference>
<evidence type="ECO:0000313" key="1">
    <source>
        <dbReference type="EMBL" id="SFH53040.1"/>
    </source>
</evidence>
<proteinExistence type="predicted"/>
<dbReference type="PROSITE" id="PS51257">
    <property type="entry name" value="PROKAR_LIPOPROTEIN"/>
    <property type="match status" value="1"/>
</dbReference>
<gene>
    <name evidence="1" type="ORF">SAMN04488066_10774</name>
</gene>